<dbReference type="SUPFAM" id="SSF53955">
    <property type="entry name" value="Lysozyme-like"/>
    <property type="match status" value="1"/>
</dbReference>
<dbReference type="GO" id="GO:0016787">
    <property type="term" value="F:hydrolase activity"/>
    <property type="evidence" value="ECO:0007669"/>
    <property type="project" value="UniProtKB-KW"/>
</dbReference>
<feature type="compositionally biased region" description="Low complexity" evidence="2">
    <location>
        <begin position="124"/>
        <end position="150"/>
    </location>
</feature>
<dbReference type="CDD" id="cd13925">
    <property type="entry name" value="RPF"/>
    <property type="match status" value="1"/>
</dbReference>
<organism evidence="4 5">
    <name type="scientific">Staphylococcus phage CF5</name>
    <dbReference type="NCBI Taxonomy" id="3113739"/>
    <lineage>
        <taxon>Viruses</taxon>
        <taxon>Duplodnaviria</taxon>
        <taxon>Heunggongvirae</taxon>
        <taxon>Uroviricota</taxon>
        <taxon>Caudoviricetes</taxon>
        <taxon>Herelleviridae</taxon>
        <taxon>Twortvirinae</taxon>
        <taxon>Silviavirus</taxon>
    </lineage>
</organism>
<dbReference type="Proteomes" id="UP001432109">
    <property type="component" value="Segment"/>
</dbReference>
<gene>
    <name evidence="4" type="ORF">CF5_0058</name>
</gene>
<feature type="domain" description="Resuscitation-promoting factor core lysozyme-like" evidence="3">
    <location>
        <begin position="154"/>
        <end position="224"/>
    </location>
</feature>
<evidence type="ECO:0000256" key="2">
    <source>
        <dbReference type="SAM" id="MobiDB-lite"/>
    </source>
</evidence>
<sequence length="227" mass="24515">MKKTIFATIALGTVLTFGGLEHKANASEIDYNTLAEKAKSNSTELVQHPIQEGNYDFSFVEDGYTFHFYNYNGNFGYDYHQGTDGQVENTSSKLASQEQVTPEQKVDQQQVQFNKQNILDKQEPNTTTAPATENTKQPTQSTSKSSSGTPAGMEGIVARESGGDPTAVNPSSGASGKYQFLQSTWDSVAPSQYKGVSPAKVPESVQDQVASKLWNGGAGASHWAETV</sequence>
<evidence type="ECO:0000313" key="5">
    <source>
        <dbReference type="Proteomes" id="UP001432109"/>
    </source>
</evidence>
<evidence type="ECO:0000259" key="3">
    <source>
        <dbReference type="Pfam" id="PF06737"/>
    </source>
</evidence>
<feature type="region of interest" description="Disordered" evidence="2">
    <location>
        <begin position="115"/>
        <end position="175"/>
    </location>
</feature>
<dbReference type="InterPro" id="IPR010618">
    <property type="entry name" value="RPF"/>
</dbReference>
<dbReference type="InterPro" id="IPR023346">
    <property type="entry name" value="Lysozyme-like_dom_sf"/>
</dbReference>
<proteinExistence type="predicted"/>
<reference evidence="4" key="1">
    <citation type="submission" date="2023-12" db="EMBL/GenBank/DDBJ databases">
        <title>Isolation and Characterisation of Novel Lytic Bacteriophages for therapeutic applications in Prosthetic Joint Infections.</title>
        <authorList>
            <person name="Burton N."/>
            <person name="Melo L.D.R."/>
            <person name="Pearce B."/>
            <person name="Tadesse M.D."/>
            <person name="Vryonis E."/>
            <person name="Sagona A."/>
        </authorList>
    </citation>
    <scope>NUCLEOTIDE SEQUENCE</scope>
</reference>
<accession>A0AAX4J7A2</accession>
<evidence type="ECO:0000256" key="1">
    <source>
        <dbReference type="ARBA" id="ARBA00022801"/>
    </source>
</evidence>
<dbReference type="EMBL" id="PP034390">
    <property type="protein sequence ID" value="WRW34651.1"/>
    <property type="molecule type" value="Genomic_DNA"/>
</dbReference>
<evidence type="ECO:0000313" key="4">
    <source>
        <dbReference type="EMBL" id="WRW34651.1"/>
    </source>
</evidence>
<dbReference type="Gene3D" id="1.10.530.10">
    <property type="match status" value="1"/>
</dbReference>
<name>A0AAX4J7A2_9CAUD</name>
<dbReference type="Pfam" id="PF06737">
    <property type="entry name" value="Transglycosylas"/>
    <property type="match status" value="1"/>
</dbReference>
<protein>
    <submittedName>
        <fullName evidence="4">Transglycosylase</fullName>
    </submittedName>
</protein>
<keyword evidence="1" id="KW-0378">Hydrolase</keyword>